<dbReference type="Proteomes" id="UP000198937">
    <property type="component" value="Unassembled WGS sequence"/>
</dbReference>
<dbReference type="OrthoDB" id="218695at2"/>
<dbReference type="PROSITE" id="PS50294">
    <property type="entry name" value="WD_REPEATS_REGION"/>
    <property type="match status" value="2"/>
</dbReference>
<keyword evidence="6" id="KW-1185">Reference proteome</keyword>
<dbReference type="InterPro" id="IPR036322">
    <property type="entry name" value="WD40_repeat_dom_sf"/>
</dbReference>
<dbReference type="PROSITE" id="PS50082">
    <property type="entry name" value="WD_REPEATS_2"/>
    <property type="match status" value="3"/>
</dbReference>
<gene>
    <name evidence="5" type="ORF">GA0070617_3593</name>
</gene>
<evidence type="ECO:0000313" key="6">
    <source>
        <dbReference type="Proteomes" id="UP000198937"/>
    </source>
</evidence>
<dbReference type="STRING" id="683228.GA0070617_3593"/>
<name>A0A1C6UUF0_9ACTN</name>
<dbReference type="PANTHER" id="PTHR44019:SF8">
    <property type="entry name" value="POC1 CENTRIOLAR PROTEIN HOMOLOG"/>
    <property type="match status" value="1"/>
</dbReference>
<feature type="repeat" description="WD" evidence="3">
    <location>
        <begin position="10"/>
        <end position="42"/>
    </location>
</feature>
<dbReference type="AlphaFoldDB" id="A0A1C6UUF0"/>
<evidence type="ECO:0000256" key="1">
    <source>
        <dbReference type="ARBA" id="ARBA00022574"/>
    </source>
</evidence>
<protein>
    <submittedName>
        <fullName evidence="5">WD40 repeat</fullName>
    </submittedName>
</protein>
<feature type="repeat" description="WD" evidence="3">
    <location>
        <begin position="100"/>
        <end position="131"/>
    </location>
</feature>
<proteinExistence type="predicted"/>
<dbReference type="InterPro" id="IPR050505">
    <property type="entry name" value="WDR55/POC1"/>
</dbReference>
<evidence type="ECO:0000256" key="3">
    <source>
        <dbReference type="PROSITE-ProRule" id="PRU00221"/>
    </source>
</evidence>
<reference evidence="6" key="1">
    <citation type="submission" date="2016-06" db="EMBL/GenBank/DDBJ databases">
        <authorList>
            <person name="Varghese N."/>
            <person name="Submissions Spin"/>
        </authorList>
    </citation>
    <scope>NUCLEOTIDE SEQUENCE [LARGE SCALE GENOMIC DNA]</scope>
    <source>
        <strain evidence="6">DSM 45577</strain>
    </source>
</reference>
<dbReference type="SMART" id="SM00320">
    <property type="entry name" value="WD40"/>
    <property type="match status" value="9"/>
</dbReference>
<sequence>MRVIDLDEHPGGHAAPVTHVALRPAGDRLATCSYDGTVLVWDTADPTAPVARHRLRHRRLVNAAAWHPTDAGVLATASADKTVAVWRLADDEPPSLLNTLARHTDDVNSVAWLPDGERLVCVSEDGRATLWHAVDGTFLGEVGAHAAHCMAVAASRHGLVATVGEDGLVSVYDLVGSDAPARRTYDVSVEGCAWSRSGKILAVARDDGRVDLLTTQLDLLLSMAVSTSAARTVDWSDDDSCLVVGAYDGSVHVFDVCGQRLRRIDDARVWPRSVAVGRGLIAAGSFATGPHLFDLSTGAELAGPVGVTHGPNALAWTGSELLVGCDSGLVLAVDPQTSATRGRQVTDGPILSLATHRGVTYAGTYAGTVLSWRDTPDGGPVGRVDLRAPVPALCATADGVVAGTYQGDLVAVTDGDDGSVAGDGDGRRVGGGGDPVGAGVGLPHGGSVKSLVALPGGFLSASTDRTVAVGTRTDRRVLWEHGNLVNAVAALGPTVVASASRDHTVKVGRLVRDGSGWRVVERQTLLGPDESVKCVGLLGDPDRPTVLAGSYDFGLYAWTVDWADTSASLRSGRLLAEFRQGLSCIAALDSHRVAVAGWDGTILVVALDGSGEPYVQRAFTVAGLLRQSSAHRRDDPSRTTPAYPSVEHPEERP</sequence>
<accession>A0A1C6UUF0</accession>
<dbReference type="Pfam" id="PF00400">
    <property type="entry name" value="WD40"/>
    <property type="match status" value="4"/>
</dbReference>
<dbReference type="SUPFAM" id="SSF50978">
    <property type="entry name" value="WD40 repeat-like"/>
    <property type="match status" value="2"/>
</dbReference>
<evidence type="ECO:0000256" key="2">
    <source>
        <dbReference type="ARBA" id="ARBA00022737"/>
    </source>
</evidence>
<organism evidence="5 6">
    <name type="scientific">Micromonospora yangpuensis</name>
    <dbReference type="NCBI Taxonomy" id="683228"/>
    <lineage>
        <taxon>Bacteria</taxon>
        <taxon>Bacillati</taxon>
        <taxon>Actinomycetota</taxon>
        <taxon>Actinomycetes</taxon>
        <taxon>Micromonosporales</taxon>
        <taxon>Micromonosporaceae</taxon>
        <taxon>Micromonospora</taxon>
    </lineage>
</organism>
<dbReference type="Gene3D" id="2.130.10.10">
    <property type="entry name" value="YVTN repeat-like/Quinoprotein amine dehydrogenase"/>
    <property type="match status" value="3"/>
</dbReference>
<feature type="repeat" description="WD" evidence="3">
    <location>
        <begin position="54"/>
        <end position="96"/>
    </location>
</feature>
<dbReference type="PANTHER" id="PTHR44019">
    <property type="entry name" value="WD REPEAT-CONTAINING PROTEIN 55"/>
    <property type="match status" value="1"/>
</dbReference>
<keyword evidence="1 3" id="KW-0853">WD repeat</keyword>
<evidence type="ECO:0000256" key="4">
    <source>
        <dbReference type="SAM" id="MobiDB-lite"/>
    </source>
</evidence>
<dbReference type="InterPro" id="IPR015943">
    <property type="entry name" value="WD40/YVTN_repeat-like_dom_sf"/>
</dbReference>
<keyword evidence="2" id="KW-0677">Repeat</keyword>
<dbReference type="RefSeq" id="WP_091439423.1">
    <property type="nucleotide sequence ID" value="NZ_BMMJ01000013.1"/>
</dbReference>
<feature type="region of interest" description="Disordered" evidence="4">
    <location>
        <begin position="630"/>
        <end position="653"/>
    </location>
</feature>
<evidence type="ECO:0000313" key="5">
    <source>
        <dbReference type="EMBL" id="SCL57675.1"/>
    </source>
</evidence>
<dbReference type="EMBL" id="FMIA01000002">
    <property type="protein sequence ID" value="SCL57675.1"/>
    <property type="molecule type" value="Genomic_DNA"/>
</dbReference>
<dbReference type="InterPro" id="IPR001680">
    <property type="entry name" value="WD40_rpt"/>
</dbReference>